<proteinExistence type="predicted"/>
<name>A0AA41WCQ9_9BACT</name>
<comment type="caution">
    <text evidence="1">The sequence shown here is derived from an EMBL/GenBank/DDBJ whole genome shotgun (WGS) entry which is preliminary data.</text>
</comment>
<keyword evidence="2" id="KW-1185">Reference proteome</keyword>
<evidence type="ECO:0000313" key="2">
    <source>
        <dbReference type="Proteomes" id="UP001165306"/>
    </source>
</evidence>
<gene>
    <name evidence="1" type="ORF">NET02_15115</name>
</gene>
<sequence>MLTWIALTFLAAAALRLGIAWLLRRLGVEPAAPEQRAGGFRDVVARLRDWTASRPGRG</sequence>
<organism evidence="1 2">
    <name type="scientific">Thermalbibacter longus</name>
    <dbReference type="NCBI Taxonomy" id="2951981"/>
    <lineage>
        <taxon>Bacteria</taxon>
        <taxon>Pseudomonadati</taxon>
        <taxon>Thermomicrobiota</taxon>
        <taxon>Thermomicrobia</taxon>
        <taxon>Thermomicrobiales</taxon>
        <taxon>Thermomicrobiaceae</taxon>
        <taxon>Thermalbibacter</taxon>
    </lineage>
</organism>
<dbReference type="AlphaFoldDB" id="A0AA41WCQ9"/>
<dbReference type="Proteomes" id="UP001165306">
    <property type="component" value="Unassembled WGS sequence"/>
</dbReference>
<dbReference type="RefSeq" id="WP_284058265.1">
    <property type="nucleotide sequence ID" value="NZ_JAMSLR010000016.1"/>
</dbReference>
<evidence type="ECO:0000313" key="1">
    <source>
        <dbReference type="EMBL" id="MCM8750477.1"/>
    </source>
</evidence>
<protein>
    <submittedName>
        <fullName evidence="1">Uncharacterized protein</fullName>
    </submittedName>
</protein>
<dbReference type="EMBL" id="JAMSLR010000016">
    <property type="protein sequence ID" value="MCM8750477.1"/>
    <property type="molecule type" value="Genomic_DNA"/>
</dbReference>
<accession>A0AA41WCQ9</accession>
<reference evidence="1" key="1">
    <citation type="submission" date="2022-06" db="EMBL/GenBank/DDBJ databases">
        <title>CFH 74404 Thermomicrobiaceae sp.</title>
        <authorList>
            <person name="Ming H."/>
            <person name="Li W.-J."/>
            <person name="Zhao Z."/>
        </authorList>
    </citation>
    <scope>NUCLEOTIDE SEQUENCE</scope>
    <source>
        <strain evidence="1">CFH 74404</strain>
    </source>
</reference>